<name>A0AA38HV87_9CUCU</name>
<feature type="compositionally biased region" description="Basic residues" evidence="1">
    <location>
        <begin position="1320"/>
        <end position="1336"/>
    </location>
</feature>
<feature type="compositionally biased region" description="Basic and acidic residues" evidence="1">
    <location>
        <begin position="1033"/>
        <end position="1045"/>
    </location>
</feature>
<feature type="compositionally biased region" description="Basic and acidic residues" evidence="1">
    <location>
        <begin position="1418"/>
        <end position="1435"/>
    </location>
</feature>
<feature type="compositionally biased region" description="Basic residues" evidence="1">
    <location>
        <begin position="1381"/>
        <end position="1390"/>
    </location>
</feature>
<protein>
    <submittedName>
        <fullName evidence="2">Uncharacterized protein</fullName>
    </submittedName>
</protein>
<evidence type="ECO:0000256" key="1">
    <source>
        <dbReference type="SAM" id="MobiDB-lite"/>
    </source>
</evidence>
<keyword evidence="3" id="KW-1185">Reference proteome</keyword>
<evidence type="ECO:0000313" key="3">
    <source>
        <dbReference type="Proteomes" id="UP001168821"/>
    </source>
</evidence>
<feature type="compositionally biased region" description="Polar residues" evidence="1">
    <location>
        <begin position="1391"/>
        <end position="1400"/>
    </location>
</feature>
<feature type="compositionally biased region" description="Basic and acidic residues" evidence="1">
    <location>
        <begin position="312"/>
        <end position="324"/>
    </location>
</feature>
<feature type="region of interest" description="Disordered" evidence="1">
    <location>
        <begin position="1032"/>
        <end position="1069"/>
    </location>
</feature>
<feature type="region of interest" description="Disordered" evidence="1">
    <location>
        <begin position="596"/>
        <end position="619"/>
    </location>
</feature>
<feature type="region of interest" description="Disordered" evidence="1">
    <location>
        <begin position="133"/>
        <end position="159"/>
    </location>
</feature>
<accession>A0AA38HV87</accession>
<organism evidence="2 3">
    <name type="scientific">Zophobas morio</name>
    <dbReference type="NCBI Taxonomy" id="2755281"/>
    <lineage>
        <taxon>Eukaryota</taxon>
        <taxon>Metazoa</taxon>
        <taxon>Ecdysozoa</taxon>
        <taxon>Arthropoda</taxon>
        <taxon>Hexapoda</taxon>
        <taxon>Insecta</taxon>
        <taxon>Pterygota</taxon>
        <taxon>Neoptera</taxon>
        <taxon>Endopterygota</taxon>
        <taxon>Coleoptera</taxon>
        <taxon>Polyphaga</taxon>
        <taxon>Cucujiformia</taxon>
        <taxon>Tenebrionidae</taxon>
        <taxon>Zophobas</taxon>
    </lineage>
</organism>
<feature type="compositionally biased region" description="Basic and acidic residues" evidence="1">
    <location>
        <begin position="210"/>
        <end position="220"/>
    </location>
</feature>
<feature type="compositionally biased region" description="Basic and acidic residues" evidence="1">
    <location>
        <begin position="1445"/>
        <end position="1472"/>
    </location>
</feature>
<dbReference type="EMBL" id="JALNTZ010000008">
    <property type="protein sequence ID" value="KAJ3643302.1"/>
    <property type="molecule type" value="Genomic_DNA"/>
</dbReference>
<feature type="region of interest" description="Disordered" evidence="1">
    <location>
        <begin position="304"/>
        <end position="329"/>
    </location>
</feature>
<feature type="compositionally biased region" description="Polar residues" evidence="1">
    <location>
        <begin position="199"/>
        <end position="209"/>
    </location>
</feature>
<feature type="region of interest" description="Disordered" evidence="1">
    <location>
        <begin position="1197"/>
        <end position="1220"/>
    </location>
</feature>
<sequence length="1513" mass="171444">MEVVAATPGTGPVPPFHDHDVREWSRIDSLTGVLERARLETDHWSANTSTSCHKYGKVVDSRARSNADGALQQQARRQLEVFQSHIPGGHLQVIKTQTVSSSRWSNKSSDLQDLPIKDFENLQLSLNPLDLSSQKSKANVGRSVGRRPPSRPRARDESLRTAQQNLYRVSRLCHQIHENAVKQTIQRQNEFHDNERLNGHQSLTRTKSTSSEDLHLEDKSSKSIEDLEDLEQLQSWRRTSKLRRSLQYPKEAKAQPSKPTDLPENSGSVRKIREELEKGRRLSTALRNNSVDLQALDQILQNISSSSSNQSDRLDDNQDDLDTKKQKRNSFVTVEKLQEVRGRLRRTSTPTEDVYKVNKEEETDDGIVTEEVNDMPVSEKSRVRSYVYGMETMLNKKPIVGTGSLESRSKLLNGGTNLRSEDWYNRRKSYGFEQVHTHAEAPSPISLKNKGRVESSTDSGICRSSEIVIVPTTKTENCDEKTFTSVKQISSIFDQGFNKDLKSTTITIPIVSKPNSNFVDLSWDDVPEKDVKRHSIAVDESKYVTNHTDNKFRRTSLAINPTIEDNNAQNRKSKKVEFCKTEVHFAAESGKVNIVETDEKPPPTNNFRRRRRNSGPLISDDFERNGLPVLHFGDSSYEKVLLGVTDDNTFDPPTTDDNIYQTSPQSNNVSYSTVTVNTSSIPVLDFQEDEKKDSIENVKGILKNKPIKPTPYHLGEDYFMNSNSDSDSGKWGVRLKPVQKSDAPFWKSTVTLHNTVYGQDNVEDDEQPEFQKLLRNLRPTSGNKPDLLANQRNSENFSSVKFVTSTDNRKPWSVADRVKLSEDSQWAENKVYSTKVNFGDGGTAVVEQKDQPSWNKKEAPVKDSERILNKGLVVRIGRDDCTSKHTVCSKTTSLDSNTTTTTKITIDLSPSPTNTKIQNSPIVPQTKRSHCFKSTSLVLDTIKNDCLKTNHVNIPQQLEALKKLYEDVQSDSDADKEVQVLMGRMERDFEYDKDDNTSEISGSWSKMRACRILNDHVNKTNVTRDIPSSRISAKVEKDDPKESAKYKFGIGDNLSSSTHYESNQNEQTSKTYRIKLKDSKYSPVVIRKNTSLAKKADLRTATANEKLSSPSLVTRSSKTDLRSEKYDYTTDHREFGNVTDTKLHQKHSSNDIVLRQPKKSEMTYFGVRVSPQSIKKSEETVIRKETKLSEKPDLLQHMKTDSPSSRIRARKTSPPEKEQPIYENVATKNKTRQKEFDCNILEELTKAADQIMLAVNGFTDDDSHKYSGDEKSFKKEPLDTITESKSWSQDKKTKTTNKQTNVRTKLKYTSSTSSVESLSRPRRPQVAKTAPVKKKTATNESTTRATTKARRLQRASSREALLQSHGSSSEDLGTNTEVPPRKPRQIRKTKSTQLSVTNGIEMSKRSTPPNPPRRKRETSKTRNEERVEPVPEIRHKTAVSTIRSTAEKSSRDRSRSRLEESKKRVPQKRESSKGLSSKSDLKKPVSSREISNHRISTANIKKCHRADEGTRHS</sequence>
<feature type="region of interest" description="Disordered" evidence="1">
    <location>
        <begin position="244"/>
        <end position="270"/>
    </location>
</feature>
<comment type="caution">
    <text evidence="2">The sequence shown here is derived from an EMBL/GenBank/DDBJ whole genome shotgun (WGS) entry which is preliminary data.</text>
</comment>
<dbReference type="Proteomes" id="UP001168821">
    <property type="component" value="Unassembled WGS sequence"/>
</dbReference>
<proteinExistence type="predicted"/>
<reference evidence="2" key="1">
    <citation type="journal article" date="2023" name="G3 (Bethesda)">
        <title>Whole genome assemblies of Zophobas morio and Tenebrio molitor.</title>
        <authorList>
            <person name="Kaur S."/>
            <person name="Stinson S.A."/>
            <person name="diCenzo G.C."/>
        </authorList>
    </citation>
    <scope>NUCLEOTIDE SEQUENCE</scope>
    <source>
        <strain evidence="2">QUZm001</strain>
    </source>
</reference>
<feature type="region of interest" description="Disordered" evidence="1">
    <location>
        <begin position="192"/>
        <end position="220"/>
    </location>
</feature>
<feature type="compositionally biased region" description="Basic and acidic residues" evidence="1">
    <location>
        <begin position="1261"/>
        <end position="1278"/>
    </location>
</feature>
<gene>
    <name evidence="2" type="ORF">Zmor_026024</name>
</gene>
<evidence type="ECO:0000313" key="2">
    <source>
        <dbReference type="EMBL" id="KAJ3643302.1"/>
    </source>
</evidence>
<feature type="compositionally biased region" description="Polar residues" evidence="1">
    <location>
        <begin position="1053"/>
        <end position="1069"/>
    </location>
</feature>
<feature type="compositionally biased region" description="Polar residues" evidence="1">
    <location>
        <begin position="1364"/>
        <end position="1377"/>
    </location>
</feature>
<feature type="region of interest" description="Disordered" evidence="1">
    <location>
        <begin position="1260"/>
        <end position="1513"/>
    </location>
</feature>